<feature type="transmembrane region" description="Helical" evidence="8">
    <location>
        <begin position="155"/>
        <end position="175"/>
    </location>
</feature>
<dbReference type="RefSeq" id="WP_089530697.1">
    <property type="nucleotide sequence ID" value="NZ_CP022437.1"/>
</dbReference>
<comment type="function">
    <text evidence="8 9">Involved in peptidoglycan biosynthesis. Transports lipid-linked peptidoglycan precursors from the inner to the outer leaflet of the cytoplasmic membrane.</text>
</comment>
<feature type="transmembrane region" description="Helical" evidence="8">
    <location>
        <begin position="89"/>
        <end position="112"/>
    </location>
</feature>
<organism evidence="10 11">
    <name type="scientific">Virgibacillus necropolis</name>
    <dbReference type="NCBI Taxonomy" id="163877"/>
    <lineage>
        <taxon>Bacteria</taxon>
        <taxon>Bacillati</taxon>
        <taxon>Bacillota</taxon>
        <taxon>Bacilli</taxon>
        <taxon>Bacillales</taxon>
        <taxon>Bacillaceae</taxon>
        <taxon>Virgibacillus</taxon>
    </lineage>
</organism>
<sequence length="496" mass="55054">MSNMIKAFSILTIFSIIGKLLGFTREALIAAYFGTTGTADAFFVASIIPIVLFTAIGTSIQAGIIPIYMKDKNRSLQMANEKLHVLGSFFIWIGIGLSMVTFLFAELTIQILAPGFTPEQTEQAMVLTRILAPSLLLLTINGISTGLLHANKQFVIPALSPVVQNSVIILAIIFLTTVYGIVGVAVGVLVGTIIQTFVQYPALHKTGFKFTFRMSKNSKLIKTTLALFIPVILAAIVMQLNDVVDRIVTSYLETGSVAAINYANRLLWLPLSIMLMPIVTIFYPTLVEKATDNMEVFLKMMRKGVFLVFIFAIPFECVMLTQGENLVEMAYGRGIFDTRALQLTSQAFFFFTIALPFFALRDFFLNALYAVHKFRVALYSCLIGLCVNTVLSIYLASFMDIAGVALATSISMVVTVSFMLLKIRSVYSISIRHGAILFGKLLSIFVVIMVVIRLLDPVLQHTNIWNEVVYTTLVVFVLYAILLFVWKVPVWKKLKS</sequence>
<evidence type="ECO:0000256" key="6">
    <source>
        <dbReference type="ARBA" id="ARBA00022989"/>
    </source>
</evidence>
<keyword evidence="8 9" id="KW-0813">Transport</keyword>
<dbReference type="EMBL" id="CP022437">
    <property type="protein sequence ID" value="ASN04127.1"/>
    <property type="molecule type" value="Genomic_DNA"/>
</dbReference>
<feature type="transmembrane region" description="Helical" evidence="8">
    <location>
        <begin position="467"/>
        <end position="486"/>
    </location>
</feature>
<proteinExistence type="inferred from homology"/>
<feature type="transmembrane region" description="Helical" evidence="8">
    <location>
        <begin position="220"/>
        <end position="240"/>
    </location>
</feature>
<comment type="subcellular location">
    <subcellularLocation>
        <location evidence="1 8">Cell membrane</location>
        <topology evidence="1 8">Multi-pass membrane protein</topology>
    </subcellularLocation>
</comment>
<dbReference type="HAMAP" id="MF_02078">
    <property type="entry name" value="MurJ_MviN"/>
    <property type="match status" value="1"/>
</dbReference>
<feature type="transmembrane region" description="Helical" evidence="8">
    <location>
        <begin position="376"/>
        <end position="395"/>
    </location>
</feature>
<evidence type="ECO:0000256" key="8">
    <source>
        <dbReference type="HAMAP-Rule" id="MF_02078"/>
    </source>
</evidence>
<dbReference type="PANTHER" id="PTHR47019:SF1">
    <property type="entry name" value="LIPID II FLIPPASE MURJ"/>
    <property type="match status" value="1"/>
</dbReference>
<evidence type="ECO:0000256" key="2">
    <source>
        <dbReference type="ARBA" id="ARBA00022475"/>
    </source>
</evidence>
<dbReference type="GO" id="GO:0009252">
    <property type="term" value="P:peptidoglycan biosynthetic process"/>
    <property type="evidence" value="ECO:0007669"/>
    <property type="project" value="UniProtKB-UniRule"/>
</dbReference>
<keyword evidence="4 8" id="KW-0133">Cell shape</keyword>
<dbReference type="PANTHER" id="PTHR47019">
    <property type="entry name" value="LIPID II FLIPPASE MURJ"/>
    <property type="match status" value="1"/>
</dbReference>
<feature type="transmembrane region" description="Helical" evidence="8">
    <location>
        <begin position="124"/>
        <end position="143"/>
    </location>
</feature>
<evidence type="ECO:0000313" key="11">
    <source>
        <dbReference type="Proteomes" id="UP000204391"/>
    </source>
</evidence>
<gene>
    <name evidence="10" type="primary">mviN</name>
    <name evidence="8" type="synonym">murJ</name>
    <name evidence="10" type="ORF">CFK40_03460</name>
</gene>
<feature type="transmembrane region" description="Helical" evidence="8">
    <location>
        <begin position="181"/>
        <end position="200"/>
    </location>
</feature>
<dbReference type="CDD" id="cd13123">
    <property type="entry name" value="MATE_MurJ_like"/>
    <property type="match status" value="1"/>
</dbReference>
<evidence type="ECO:0000256" key="5">
    <source>
        <dbReference type="ARBA" id="ARBA00022984"/>
    </source>
</evidence>
<dbReference type="KEGG" id="vne:CFK40_03460"/>
<dbReference type="Pfam" id="PF03023">
    <property type="entry name" value="MurJ"/>
    <property type="match status" value="1"/>
</dbReference>
<keyword evidence="7 8" id="KW-0472">Membrane</keyword>
<reference evidence="10 11" key="1">
    <citation type="journal article" date="2003" name="Int. J. Syst. Evol. Microbiol.">
        <title>Virgibacillus carmonensis sp. nov., Virgibacillus necropolis sp. nov. and Virgibacillus picturae sp. nov., three novel species isolated from deteriorated mural paintings, transfer of the species of the genus salibacillus to Virgibacillus, as Virgibacillus marismortui comb. nov. and Virgibacillus salexigens comb. nov., and emended description of the genus Virgibacillus.</title>
        <authorList>
            <person name="Heyrman J."/>
            <person name="Logan N.A."/>
            <person name="Busse H.J."/>
            <person name="Balcaen A."/>
            <person name="Lebbe L."/>
            <person name="Rodriguez-Diaz M."/>
            <person name="Swings J."/>
            <person name="De Vos P."/>
        </authorList>
    </citation>
    <scope>NUCLEOTIDE SEQUENCE [LARGE SCALE GENOMIC DNA]</scope>
    <source>
        <strain evidence="10 11">LMG 19488</strain>
    </source>
</reference>
<feature type="transmembrane region" description="Helical" evidence="8">
    <location>
        <begin position="343"/>
        <end position="364"/>
    </location>
</feature>
<dbReference type="GO" id="GO:0005886">
    <property type="term" value="C:plasma membrane"/>
    <property type="evidence" value="ECO:0007669"/>
    <property type="project" value="UniProtKB-SubCell"/>
</dbReference>
<dbReference type="GO" id="GO:0008360">
    <property type="term" value="P:regulation of cell shape"/>
    <property type="evidence" value="ECO:0007669"/>
    <property type="project" value="UniProtKB-UniRule"/>
</dbReference>
<feature type="transmembrane region" description="Helical" evidence="8">
    <location>
        <begin position="41"/>
        <end position="68"/>
    </location>
</feature>
<keyword evidence="3 8" id="KW-0812">Transmembrane</keyword>
<dbReference type="Proteomes" id="UP000204391">
    <property type="component" value="Chromosome"/>
</dbReference>
<dbReference type="GO" id="GO:0071555">
    <property type="term" value="P:cell wall organization"/>
    <property type="evidence" value="ECO:0007669"/>
    <property type="project" value="UniProtKB-UniRule"/>
</dbReference>
<keyword evidence="8 9" id="KW-0961">Cell wall biogenesis/degradation</keyword>
<evidence type="ECO:0000256" key="4">
    <source>
        <dbReference type="ARBA" id="ARBA00022960"/>
    </source>
</evidence>
<keyword evidence="6 8" id="KW-1133">Transmembrane helix</keyword>
<keyword evidence="2 8" id="KW-1003">Cell membrane</keyword>
<dbReference type="PIRSF" id="PIRSF002869">
    <property type="entry name" value="MviN"/>
    <property type="match status" value="1"/>
</dbReference>
<comment type="similarity">
    <text evidence="8 9">Belongs to the MurJ/MviN family.</text>
</comment>
<evidence type="ECO:0000256" key="7">
    <source>
        <dbReference type="ARBA" id="ARBA00023136"/>
    </source>
</evidence>
<feature type="transmembrane region" description="Helical" evidence="8">
    <location>
        <begin position="401"/>
        <end position="423"/>
    </location>
</feature>
<evidence type="ECO:0000313" key="10">
    <source>
        <dbReference type="EMBL" id="ASN04127.1"/>
    </source>
</evidence>
<evidence type="ECO:0000256" key="9">
    <source>
        <dbReference type="PIRNR" id="PIRNR002869"/>
    </source>
</evidence>
<dbReference type="UniPathway" id="UPA00219"/>
<name>A0A221M915_9BACI</name>
<keyword evidence="11" id="KW-1185">Reference proteome</keyword>
<evidence type="ECO:0000256" key="3">
    <source>
        <dbReference type="ARBA" id="ARBA00022692"/>
    </source>
</evidence>
<feature type="transmembrane region" description="Helical" evidence="8">
    <location>
        <begin position="266"/>
        <end position="283"/>
    </location>
</feature>
<dbReference type="InterPro" id="IPR004268">
    <property type="entry name" value="MurJ"/>
</dbReference>
<comment type="pathway">
    <text evidence="8">Cell wall biogenesis; peptidoglycan biosynthesis.</text>
</comment>
<protein>
    <recommendedName>
        <fullName evidence="8">Probable lipid II flippase MurJ</fullName>
    </recommendedName>
</protein>
<dbReference type="NCBIfam" id="TIGR01695">
    <property type="entry name" value="murJ_mviN"/>
    <property type="match status" value="1"/>
</dbReference>
<feature type="transmembrane region" description="Helical" evidence="8">
    <location>
        <begin position="435"/>
        <end position="455"/>
    </location>
</feature>
<feature type="transmembrane region" description="Helical" evidence="8">
    <location>
        <begin position="304"/>
        <end position="323"/>
    </location>
</feature>
<keyword evidence="5 8" id="KW-0573">Peptidoglycan synthesis</keyword>
<evidence type="ECO:0000256" key="1">
    <source>
        <dbReference type="ARBA" id="ARBA00004651"/>
    </source>
</evidence>
<dbReference type="InterPro" id="IPR051050">
    <property type="entry name" value="Lipid_II_flippase_MurJ/MviN"/>
</dbReference>
<dbReference type="AlphaFoldDB" id="A0A221M915"/>
<dbReference type="PRINTS" id="PR01806">
    <property type="entry name" value="VIRFACTRMVIN"/>
</dbReference>
<dbReference type="OrthoDB" id="9804143at2"/>
<dbReference type="GO" id="GO:0015648">
    <property type="term" value="F:lipid-linked peptidoglycan transporter activity"/>
    <property type="evidence" value="ECO:0007669"/>
    <property type="project" value="UniProtKB-UniRule"/>
</dbReference>
<dbReference type="GO" id="GO:0034204">
    <property type="term" value="P:lipid translocation"/>
    <property type="evidence" value="ECO:0007669"/>
    <property type="project" value="TreeGrafter"/>
</dbReference>
<accession>A0A221M915</accession>